<protein>
    <submittedName>
        <fullName evidence="2">Uncharacterized protein</fullName>
    </submittedName>
</protein>
<keyword evidence="3" id="KW-1185">Reference proteome</keyword>
<feature type="region of interest" description="Disordered" evidence="1">
    <location>
        <begin position="1"/>
        <end position="47"/>
    </location>
</feature>
<dbReference type="Proteomes" id="UP001079430">
    <property type="component" value="Unassembled WGS sequence"/>
</dbReference>
<organism evidence="2 3">
    <name type="scientific">Sinorhizobium psoraleae</name>
    <dbReference type="NCBI Taxonomy" id="520838"/>
    <lineage>
        <taxon>Bacteria</taxon>
        <taxon>Pseudomonadati</taxon>
        <taxon>Pseudomonadota</taxon>
        <taxon>Alphaproteobacteria</taxon>
        <taxon>Hyphomicrobiales</taxon>
        <taxon>Rhizobiaceae</taxon>
        <taxon>Sinorhizobium/Ensifer group</taxon>
        <taxon>Sinorhizobium</taxon>
    </lineage>
</organism>
<accession>A0ABT4KN17</accession>
<evidence type="ECO:0000313" key="2">
    <source>
        <dbReference type="EMBL" id="MCZ4093333.1"/>
    </source>
</evidence>
<reference evidence="2" key="1">
    <citation type="submission" date="2022-10" db="EMBL/GenBank/DDBJ databases">
        <title>Whole genome sequencing of three plant growth promoting bacteria isolated from Vachellia tortilis subsp. raddiana in Morocco.</title>
        <authorList>
            <person name="Hnini M."/>
            <person name="Zouagui R."/>
            <person name="Zouagui H."/>
            <person name="Chemao Elfihri M.-W."/>
            <person name="Ibrahimi A."/>
            <person name="Sbabou L."/>
            <person name="Aurag J."/>
        </authorList>
    </citation>
    <scope>NUCLEOTIDE SEQUENCE</scope>
    <source>
        <strain evidence="2">LMR678</strain>
    </source>
</reference>
<proteinExistence type="predicted"/>
<comment type="caution">
    <text evidence="2">The sequence shown here is derived from an EMBL/GenBank/DDBJ whole genome shotgun (WGS) entry which is preliminary data.</text>
</comment>
<evidence type="ECO:0000313" key="3">
    <source>
        <dbReference type="Proteomes" id="UP001079430"/>
    </source>
</evidence>
<sequence length="193" mass="21415">MARRRNRTGTTPLPAKPPATGKSTNISKVAAVGPNGKQERRDERKKPHGFEVGHILYASWGYEQTNIDFDHVTKVIGRHMVEVREVSQIAADTGNEPWMTDKVVPKLDAFAGESMRRRVNGRSICPHRHGANRISLGWTPGQLDRLRLTLPAADVSDQRQHEDRARLGSLLHYAPPINDESGEDSTPVAMAAE</sequence>
<dbReference type="EMBL" id="JAPVOI010000005">
    <property type="protein sequence ID" value="MCZ4093333.1"/>
    <property type="molecule type" value="Genomic_DNA"/>
</dbReference>
<feature type="compositionally biased region" description="Basic and acidic residues" evidence="1">
    <location>
        <begin position="37"/>
        <end position="47"/>
    </location>
</feature>
<name>A0ABT4KN17_9HYPH</name>
<evidence type="ECO:0000256" key="1">
    <source>
        <dbReference type="SAM" id="MobiDB-lite"/>
    </source>
</evidence>
<feature type="region of interest" description="Disordered" evidence="1">
    <location>
        <begin position="173"/>
        <end position="193"/>
    </location>
</feature>
<dbReference type="RefSeq" id="WP_269285089.1">
    <property type="nucleotide sequence ID" value="NZ_JAPVOI010000005.1"/>
</dbReference>
<gene>
    <name evidence="2" type="ORF">O3W52_26080</name>
</gene>